<reference evidence="2 3" key="1">
    <citation type="submission" date="2018-05" db="EMBL/GenBank/DDBJ databases">
        <title>Lujinxingia marina gen. nov. sp. nov., a new facultative anaerobic member of the class Deltaproteobacteria, and proposal of Lujinxingaceae fam. nov.</title>
        <authorList>
            <person name="Li C.-M."/>
        </authorList>
    </citation>
    <scope>NUCLEOTIDE SEQUENCE [LARGE SCALE GENOMIC DNA]</scope>
    <source>
        <strain evidence="2 3">B210</strain>
    </source>
</reference>
<dbReference type="AlphaFoldDB" id="A0A328CE08"/>
<proteinExistence type="predicted"/>
<comment type="caution">
    <text evidence="2">The sequence shown here is derived from an EMBL/GenBank/DDBJ whole genome shotgun (WGS) entry which is preliminary data.</text>
</comment>
<gene>
    <name evidence="2" type="ORF">DL240_02235</name>
</gene>
<feature type="compositionally biased region" description="Gly residues" evidence="1">
    <location>
        <begin position="47"/>
        <end position="63"/>
    </location>
</feature>
<evidence type="ECO:0000256" key="1">
    <source>
        <dbReference type="SAM" id="MobiDB-lite"/>
    </source>
</evidence>
<protein>
    <submittedName>
        <fullName evidence="2">Uncharacterized protein</fullName>
    </submittedName>
</protein>
<evidence type="ECO:0000313" key="3">
    <source>
        <dbReference type="Proteomes" id="UP000249169"/>
    </source>
</evidence>
<evidence type="ECO:0000313" key="2">
    <source>
        <dbReference type="EMBL" id="RAL25053.1"/>
    </source>
</evidence>
<dbReference type="Proteomes" id="UP000249169">
    <property type="component" value="Unassembled WGS sequence"/>
</dbReference>
<feature type="region of interest" description="Disordered" evidence="1">
    <location>
        <begin position="1"/>
        <end position="63"/>
    </location>
</feature>
<dbReference type="RefSeq" id="WP_111728225.1">
    <property type="nucleotide sequence ID" value="NZ_QHKO01000001.1"/>
</dbReference>
<accession>A0A328CE08</accession>
<dbReference type="EMBL" id="QHKO01000001">
    <property type="protein sequence ID" value="RAL25053.1"/>
    <property type="molecule type" value="Genomic_DNA"/>
</dbReference>
<dbReference type="OrthoDB" id="9988840at2"/>
<feature type="compositionally biased region" description="Polar residues" evidence="1">
    <location>
        <begin position="1"/>
        <end position="12"/>
    </location>
</feature>
<name>A0A328CE08_9DELT</name>
<sequence>MTQKSSDASATTPKVHEGPSEVESSPDYQPPRLENLGQLRALIRGFSGPGNDGAGEGTGFGDP</sequence>
<keyword evidence="3" id="KW-1185">Reference proteome</keyword>
<organism evidence="2 3">
    <name type="scientific">Lujinxingia litoralis</name>
    <dbReference type="NCBI Taxonomy" id="2211119"/>
    <lineage>
        <taxon>Bacteria</taxon>
        <taxon>Deltaproteobacteria</taxon>
        <taxon>Bradymonadales</taxon>
        <taxon>Lujinxingiaceae</taxon>
        <taxon>Lujinxingia</taxon>
    </lineage>
</organism>